<dbReference type="GO" id="GO:0030288">
    <property type="term" value="C:outer membrane-bounded periplasmic space"/>
    <property type="evidence" value="ECO:0007669"/>
    <property type="project" value="TreeGrafter"/>
</dbReference>
<keyword evidence="4" id="KW-0410">Iron transport</keyword>
<reference evidence="8 9" key="1">
    <citation type="submission" date="2008-01" db="EMBL/GenBank/DDBJ databases">
        <title>Complete sequence of Pseudomonas putida GB-1.</title>
        <authorList>
            <consortium name="US DOE Joint Genome Institute"/>
            <person name="Copeland A."/>
            <person name="Lucas S."/>
            <person name="Lapidus A."/>
            <person name="Barry K."/>
            <person name="Glavina del Rio T."/>
            <person name="Dalin E."/>
            <person name="Tice H."/>
            <person name="Pitluck S."/>
            <person name="Bruce D."/>
            <person name="Goodwin L."/>
            <person name="Chertkov O."/>
            <person name="Brettin T."/>
            <person name="Detter J.C."/>
            <person name="Han C."/>
            <person name="Kuske C.R."/>
            <person name="Schmutz J."/>
            <person name="Larimer F."/>
            <person name="Land M."/>
            <person name="Hauser L."/>
            <person name="Kyrpides N."/>
            <person name="Kim E."/>
            <person name="McCarthy J.K."/>
            <person name="Richardson P."/>
        </authorList>
    </citation>
    <scope>NUCLEOTIDE SEQUENCE [LARGE SCALE GENOMIC DNA]</scope>
    <source>
        <strain evidence="8 9">GB-1</strain>
    </source>
</reference>
<dbReference type="PANTHER" id="PTHR30532:SF24">
    <property type="entry name" value="FERRIC ENTEROBACTIN-BINDING PERIPLASMIC PROTEIN FEPB"/>
    <property type="match status" value="1"/>
</dbReference>
<dbReference type="NCBIfam" id="NF008200">
    <property type="entry name" value="PRK10957.1"/>
    <property type="match status" value="1"/>
</dbReference>
<keyword evidence="3" id="KW-0813">Transport</keyword>
<gene>
    <name evidence="8" type="ordered locus">PputGB1_1804</name>
</gene>
<evidence type="ECO:0000256" key="5">
    <source>
        <dbReference type="ARBA" id="ARBA00022729"/>
    </source>
</evidence>
<dbReference type="RefSeq" id="WP_012271466.1">
    <property type="nucleotide sequence ID" value="NC_010322.1"/>
</dbReference>
<dbReference type="PANTHER" id="PTHR30532">
    <property type="entry name" value="IRON III DICITRATE-BINDING PERIPLASMIC PROTEIN"/>
    <property type="match status" value="1"/>
</dbReference>
<dbReference type="SUPFAM" id="SSF53807">
    <property type="entry name" value="Helical backbone' metal receptor"/>
    <property type="match status" value="1"/>
</dbReference>
<keyword evidence="4" id="KW-0406">Ion transport</keyword>
<name>B0KID1_PSEPG</name>
<evidence type="ECO:0000256" key="3">
    <source>
        <dbReference type="ARBA" id="ARBA00022448"/>
    </source>
</evidence>
<dbReference type="EMBL" id="CP000926">
    <property type="protein sequence ID" value="ABY97707.1"/>
    <property type="molecule type" value="Genomic_DNA"/>
</dbReference>
<dbReference type="PROSITE" id="PS50983">
    <property type="entry name" value="FE_B12_PBP"/>
    <property type="match status" value="1"/>
</dbReference>
<accession>B0KID1</accession>
<dbReference type="InterPro" id="IPR051313">
    <property type="entry name" value="Bact_iron-sidero_bind"/>
</dbReference>
<feature type="domain" description="Fe/B12 periplasmic-binding" evidence="7">
    <location>
        <begin position="30"/>
        <end position="299"/>
    </location>
</feature>
<evidence type="ECO:0000256" key="1">
    <source>
        <dbReference type="ARBA" id="ARBA00004196"/>
    </source>
</evidence>
<dbReference type="AlphaFoldDB" id="B0KID1"/>
<dbReference type="KEGG" id="ppg:PputGB1_1804"/>
<protein>
    <submittedName>
        <fullName evidence="8">Periplasmic binding protein</fullName>
    </submittedName>
</protein>
<evidence type="ECO:0000313" key="8">
    <source>
        <dbReference type="EMBL" id="ABY97707.1"/>
    </source>
</evidence>
<dbReference type="eggNOG" id="COG4592">
    <property type="taxonomic scope" value="Bacteria"/>
</dbReference>
<dbReference type="Pfam" id="PF01497">
    <property type="entry name" value="Peripla_BP_2"/>
    <property type="match status" value="1"/>
</dbReference>
<keyword evidence="5 6" id="KW-0732">Signal</keyword>
<dbReference type="Gene3D" id="3.40.50.1980">
    <property type="entry name" value="Nitrogenase molybdenum iron protein domain"/>
    <property type="match status" value="2"/>
</dbReference>
<organism evidence="8 9">
    <name type="scientific">Pseudomonas putida (strain GB-1)</name>
    <dbReference type="NCBI Taxonomy" id="76869"/>
    <lineage>
        <taxon>Bacteria</taxon>
        <taxon>Pseudomonadati</taxon>
        <taxon>Pseudomonadota</taxon>
        <taxon>Gammaproteobacteria</taxon>
        <taxon>Pseudomonadales</taxon>
        <taxon>Pseudomonadaceae</taxon>
        <taxon>Pseudomonas</taxon>
    </lineage>
</organism>
<dbReference type="InterPro" id="IPR002491">
    <property type="entry name" value="ABC_transptr_periplasmic_BD"/>
</dbReference>
<sequence length="299" mass="32189">MKRFRVCAALAAVALALAGVIPSAIAAPARIVSTTPSVTGILLAMQAPLVASAAATPSRLTDDKGFFSQWAAVADQRDVQVLYRNLQFDIEAVVASAPDLLVVSATGADSAAPHLAELKAQGVPTLVVNYSNQSWQDLATELGEKTELQQQAKAVIQRFDDYTRETAARLTPSPRPVVLIGYNIGGSYSIGRTFSPQARLLTALGFQVRELPEAMAGQVIRATEFQFISRENLVAAIGDADVFLLSADDKDAQAFLHDPVLANLRAVQHKRVYPLGPSSFRIDYYSGRQMLDTVAGYFH</sequence>
<evidence type="ECO:0000256" key="6">
    <source>
        <dbReference type="SAM" id="SignalP"/>
    </source>
</evidence>
<feature type="chain" id="PRO_5002749427" evidence="6">
    <location>
        <begin position="27"/>
        <end position="299"/>
    </location>
</feature>
<proteinExistence type="inferred from homology"/>
<evidence type="ECO:0000256" key="4">
    <source>
        <dbReference type="ARBA" id="ARBA00022496"/>
    </source>
</evidence>
<comment type="subcellular location">
    <subcellularLocation>
        <location evidence="1">Cell envelope</location>
    </subcellularLocation>
</comment>
<evidence type="ECO:0000313" key="9">
    <source>
        <dbReference type="Proteomes" id="UP000002157"/>
    </source>
</evidence>
<dbReference type="HOGENOM" id="CLU_038034_4_0_6"/>
<dbReference type="GO" id="GO:1901678">
    <property type="term" value="P:iron coordination entity transport"/>
    <property type="evidence" value="ECO:0007669"/>
    <property type="project" value="UniProtKB-ARBA"/>
</dbReference>
<comment type="similarity">
    <text evidence="2">Belongs to the bacterial solute-binding protein 8 family.</text>
</comment>
<evidence type="ECO:0000259" key="7">
    <source>
        <dbReference type="PROSITE" id="PS50983"/>
    </source>
</evidence>
<keyword evidence="4" id="KW-0408">Iron</keyword>
<dbReference type="Proteomes" id="UP000002157">
    <property type="component" value="Chromosome"/>
</dbReference>
<evidence type="ECO:0000256" key="2">
    <source>
        <dbReference type="ARBA" id="ARBA00008814"/>
    </source>
</evidence>
<feature type="signal peptide" evidence="6">
    <location>
        <begin position="1"/>
        <end position="26"/>
    </location>
</feature>